<dbReference type="AlphaFoldDB" id="A0A0F7JGW7"/>
<organism evidence="2 3">
    <name type="scientific">Salmonella typhimurium</name>
    <dbReference type="NCBI Taxonomy" id="90371"/>
    <lineage>
        <taxon>Bacteria</taxon>
        <taxon>Pseudomonadati</taxon>
        <taxon>Pseudomonadota</taxon>
        <taxon>Gammaproteobacteria</taxon>
        <taxon>Enterobacterales</taxon>
        <taxon>Enterobacteriaceae</taxon>
        <taxon>Salmonella</taxon>
    </lineage>
</organism>
<dbReference type="Pfam" id="PF11195">
    <property type="entry name" value="Tad2-like"/>
    <property type="match status" value="1"/>
</dbReference>
<gene>
    <name evidence="2" type="ORF">SE14_05141</name>
</gene>
<accession>A0A0F7JGW7</accession>
<dbReference type="RefSeq" id="WP_000928280.1">
    <property type="nucleotide sequence ID" value="NZ_CDJP01000284.1"/>
</dbReference>
<proteinExistence type="predicted"/>
<evidence type="ECO:0000313" key="2">
    <source>
        <dbReference type="EMBL" id="AKH10468.1"/>
    </source>
</evidence>
<evidence type="ECO:0000259" key="1">
    <source>
        <dbReference type="Pfam" id="PF11195"/>
    </source>
</evidence>
<keyword evidence="2" id="KW-0614">Plasmid</keyword>
<protein>
    <recommendedName>
        <fullName evidence="1">Thoeris anti-defense 2-like domain-containing protein</fullName>
    </recommendedName>
</protein>
<dbReference type="EMBL" id="CP011430">
    <property type="protein sequence ID" value="AKH10468.1"/>
    <property type="molecule type" value="Genomic_DNA"/>
</dbReference>
<evidence type="ECO:0000313" key="3">
    <source>
        <dbReference type="Proteomes" id="UP000034636"/>
    </source>
</evidence>
<name>A0A0F7JGW7_SALTM</name>
<dbReference type="Proteomes" id="UP000034636">
    <property type="component" value="Plasmid pYU39_89"/>
</dbReference>
<reference evidence="2 3" key="1">
    <citation type="journal article" date="2015" name="Genome Announc.">
        <title>Complete Genome Sequencing of a Multidrug-Resistant and Human-Invasive Salmonella enterica Serovar Typhimurium Strain of the Emerging Sequence Type 213 Genotype.</title>
        <authorList>
            <person name="Calva E."/>
            <person name="Silva C."/>
            <person name="Zaidi M.B."/>
            <person name="Sanchez-Flores A."/>
            <person name="Estrada K."/>
            <person name="Silva G.G."/>
            <person name="Soto-Jimenez L.M."/>
            <person name="Wiesner M."/>
            <person name="Fernandez-Mora M."/>
            <person name="Edwards R.A."/>
            <person name="Vinuesa P."/>
        </authorList>
    </citation>
    <scope>NUCLEOTIDE SEQUENCE [LARGE SCALE GENOMIC DNA]</scope>
    <source>
        <strain evidence="2 3">YU39</strain>
        <plasmid evidence="2 3">pYU39_89</plasmid>
    </source>
</reference>
<geneLocation type="plasmid" evidence="2 3">
    <name>pYU39_89</name>
</geneLocation>
<dbReference type="PATRIC" id="fig|59201.158.peg.5065"/>
<sequence>MLMANDNAYAEEDLILSDFIGKRERWTQKREELYASLVRKGVNIETAQSGDMTVVSVGLHGVSVSAINHEPYVALSESMVRLVKFLKYTEANNVIIGKKNIPFSSAFYWMMKGLDARRTSWPKGSYISMFRGSIGSKEKLFEFLPEEAFDIVEGCDVMVMPRLVMMNGDLQAQTDWFATGVDIIATDWEAF</sequence>
<dbReference type="InterPro" id="IPR021361">
    <property type="entry name" value="Tad2-like_dom"/>
</dbReference>
<feature type="domain" description="Thoeris anti-defense 2-like" evidence="1">
    <location>
        <begin position="103"/>
        <end position="190"/>
    </location>
</feature>